<proteinExistence type="predicted"/>
<sequence length="141" mass="15457">MADNEPVYDKSRRRPSIRPLYHYPLVNCPGKCAIGLIVDFPPNASTPPHRHGGASVVGYVMSGTTLNKMNDEPMKTLKQGDTWYEAPGCHHKISANASATEPMTLLATFVVDSKVIEEGGFEALVQIDEEYRDAEIPKADA</sequence>
<reference evidence="2" key="1">
    <citation type="submission" date="2023-06" db="EMBL/GenBank/DDBJ databases">
        <title>Black Yeasts Isolated from many extreme environments.</title>
        <authorList>
            <person name="Coleine C."/>
            <person name="Stajich J.E."/>
            <person name="Selbmann L."/>
        </authorList>
    </citation>
    <scope>NUCLEOTIDE SEQUENCE</scope>
    <source>
        <strain evidence="2">CCFEE 5200</strain>
    </source>
</reference>
<protein>
    <recommendedName>
        <fullName evidence="1">Cupin type-2 domain-containing protein</fullName>
    </recommendedName>
</protein>
<dbReference type="Gene3D" id="2.60.120.10">
    <property type="entry name" value="Jelly Rolls"/>
    <property type="match status" value="1"/>
</dbReference>
<organism evidence="2 3">
    <name type="scientific">Friedmanniomyces endolithicus</name>
    <dbReference type="NCBI Taxonomy" id="329885"/>
    <lineage>
        <taxon>Eukaryota</taxon>
        <taxon>Fungi</taxon>
        <taxon>Dikarya</taxon>
        <taxon>Ascomycota</taxon>
        <taxon>Pezizomycotina</taxon>
        <taxon>Dothideomycetes</taxon>
        <taxon>Dothideomycetidae</taxon>
        <taxon>Mycosphaerellales</taxon>
        <taxon>Teratosphaeriaceae</taxon>
        <taxon>Friedmanniomyces</taxon>
    </lineage>
</organism>
<evidence type="ECO:0000313" key="2">
    <source>
        <dbReference type="EMBL" id="KAK0967181.1"/>
    </source>
</evidence>
<evidence type="ECO:0000259" key="1">
    <source>
        <dbReference type="Pfam" id="PF07883"/>
    </source>
</evidence>
<comment type="caution">
    <text evidence="2">The sequence shown here is derived from an EMBL/GenBank/DDBJ whole genome shotgun (WGS) entry which is preliminary data.</text>
</comment>
<dbReference type="PANTHER" id="PTHR38599:SF1">
    <property type="entry name" value="CUPIN DOMAIN PROTEIN (AFU_ORTHOLOGUE AFUA_3G13620)"/>
    <property type="match status" value="1"/>
</dbReference>
<dbReference type="PANTHER" id="PTHR38599">
    <property type="entry name" value="CUPIN DOMAIN PROTEIN (AFU_ORTHOLOGUE AFUA_3G13620)"/>
    <property type="match status" value="1"/>
</dbReference>
<dbReference type="InterPro" id="IPR014710">
    <property type="entry name" value="RmlC-like_jellyroll"/>
</dbReference>
<dbReference type="InterPro" id="IPR011051">
    <property type="entry name" value="RmlC_Cupin_sf"/>
</dbReference>
<name>A0AAN6K6H6_9PEZI</name>
<keyword evidence="3" id="KW-1185">Reference proteome</keyword>
<evidence type="ECO:0000313" key="3">
    <source>
        <dbReference type="Proteomes" id="UP001175353"/>
    </source>
</evidence>
<dbReference type="InterPro" id="IPR013096">
    <property type="entry name" value="Cupin_2"/>
</dbReference>
<gene>
    <name evidence="2" type="ORF">LTR91_017278</name>
</gene>
<feature type="domain" description="Cupin type-2" evidence="1">
    <location>
        <begin position="37"/>
        <end position="108"/>
    </location>
</feature>
<dbReference type="EMBL" id="JAUJLE010000221">
    <property type="protein sequence ID" value="KAK0967181.1"/>
    <property type="molecule type" value="Genomic_DNA"/>
</dbReference>
<dbReference type="AlphaFoldDB" id="A0AAN6K6H6"/>
<dbReference type="Pfam" id="PF07883">
    <property type="entry name" value="Cupin_2"/>
    <property type="match status" value="1"/>
</dbReference>
<accession>A0AAN6K6H6</accession>
<dbReference type="CDD" id="cd02234">
    <property type="entry name" value="cupin_BLR7677-like"/>
    <property type="match status" value="1"/>
</dbReference>
<dbReference type="SUPFAM" id="SSF51182">
    <property type="entry name" value="RmlC-like cupins"/>
    <property type="match status" value="1"/>
</dbReference>
<dbReference type="Proteomes" id="UP001175353">
    <property type="component" value="Unassembled WGS sequence"/>
</dbReference>